<dbReference type="Gene3D" id="3.90.550.10">
    <property type="entry name" value="Spore Coat Polysaccharide Biosynthesis Protein SpsA, Chain A"/>
    <property type="match status" value="1"/>
</dbReference>
<keyword evidence="1" id="KW-1133">Transmembrane helix</keyword>
<dbReference type="InterPro" id="IPR010446">
    <property type="entry name" value="GalNAc_Trfase_b"/>
</dbReference>
<organism evidence="2 3">
    <name type="scientific">Marseilla massiliensis</name>
    <dbReference type="NCBI Taxonomy" id="1841864"/>
    <lineage>
        <taxon>Bacteria</taxon>
        <taxon>Pseudomonadati</taxon>
        <taxon>Bacteroidota</taxon>
        <taxon>Bacteroidia</taxon>
        <taxon>Bacteroidales</taxon>
        <taxon>Prevotellaceae</taxon>
        <taxon>Marseilla</taxon>
    </lineage>
</organism>
<dbReference type="EMBL" id="JACJJL010000002">
    <property type="protein sequence ID" value="MBM6660503.1"/>
    <property type="molecule type" value="Genomic_DNA"/>
</dbReference>
<keyword evidence="1" id="KW-0472">Membrane</keyword>
<accession>A0A939B0C6</accession>
<gene>
    <name evidence="2" type="ORF">H6B30_01825</name>
</gene>
<sequence>MKELKDGLSGLMRIKNEASFIEGCITSCIDALDELIIVYNDCTDHTPAIVEQMCKQYPNKIKAFAYDYNILSHNLSKEDFDVAINLPEDSPRLHSTQCNFALSKANYKYAVKIDVDQLYFVDELKEWRNVCSSETQIVWHFSFILGWLFMMYFSVYRRLSALLKKPCLWMLPDKLFYLLTPHYIDYAKWRLKKGTSAIALSGFNVFKDDKWYIPFDGVNIHPPYNGEGDTLIFRISEKTRFFRQVNFSSQTVTEYFYNPYKVMFAGPIWFHLHANRECCWKKVKKVKDEFPGLFVPVENFPLMTYREVHHKIDKKSHTLFQRTLFVFVHKIGINKIINHLYLLR</sequence>
<dbReference type="Proteomes" id="UP000764045">
    <property type="component" value="Unassembled WGS sequence"/>
</dbReference>
<protein>
    <recommendedName>
        <fullName evidence="4">Glycosyltransferase 2-like domain-containing protein</fullName>
    </recommendedName>
</protein>
<proteinExistence type="predicted"/>
<evidence type="ECO:0008006" key="4">
    <source>
        <dbReference type="Google" id="ProtNLM"/>
    </source>
</evidence>
<keyword evidence="3" id="KW-1185">Reference proteome</keyword>
<evidence type="ECO:0000256" key="1">
    <source>
        <dbReference type="SAM" id="Phobius"/>
    </source>
</evidence>
<dbReference type="Pfam" id="PF06306">
    <property type="entry name" value="CgtA"/>
    <property type="match status" value="1"/>
</dbReference>
<evidence type="ECO:0000313" key="3">
    <source>
        <dbReference type="Proteomes" id="UP000764045"/>
    </source>
</evidence>
<reference evidence="2 3" key="1">
    <citation type="journal article" date="2021" name="Sci. Rep.">
        <title>The distribution of antibiotic resistance genes in chicken gut microbiota commensals.</title>
        <authorList>
            <person name="Juricova H."/>
            <person name="Matiasovicova J."/>
            <person name="Kubasova T."/>
            <person name="Cejkova D."/>
            <person name="Rychlik I."/>
        </authorList>
    </citation>
    <scope>NUCLEOTIDE SEQUENCE [LARGE SCALE GENOMIC DNA]</scope>
    <source>
        <strain evidence="2 3">An819</strain>
    </source>
</reference>
<name>A0A939B0C6_9BACT</name>
<dbReference type="RefSeq" id="WP_205107317.1">
    <property type="nucleotide sequence ID" value="NZ_JACJJL010000002.1"/>
</dbReference>
<dbReference type="SUPFAM" id="SSF53448">
    <property type="entry name" value="Nucleotide-diphospho-sugar transferases"/>
    <property type="match status" value="1"/>
</dbReference>
<dbReference type="AlphaFoldDB" id="A0A939B0C6"/>
<comment type="caution">
    <text evidence="2">The sequence shown here is derived from an EMBL/GenBank/DDBJ whole genome shotgun (WGS) entry which is preliminary data.</text>
</comment>
<dbReference type="InterPro" id="IPR029044">
    <property type="entry name" value="Nucleotide-diphossugar_trans"/>
</dbReference>
<feature type="transmembrane region" description="Helical" evidence="1">
    <location>
        <begin position="137"/>
        <end position="155"/>
    </location>
</feature>
<evidence type="ECO:0000313" key="2">
    <source>
        <dbReference type="EMBL" id="MBM6660503.1"/>
    </source>
</evidence>
<keyword evidence="1" id="KW-0812">Transmembrane</keyword>